<keyword evidence="2" id="KW-0472">Membrane</keyword>
<feature type="transmembrane region" description="Helical" evidence="2">
    <location>
        <begin position="111"/>
        <end position="129"/>
    </location>
</feature>
<feature type="transmembrane region" description="Helical" evidence="2">
    <location>
        <begin position="179"/>
        <end position="198"/>
    </location>
</feature>
<proteinExistence type="predicted"/>
<dbReference type="EMBL" id="BMVC01000015">
    <property type="protein sequence ID" value="GHD09993.1"/>
    <property type="molecule type" value="Genomic_DNA"/>
</dbReference>
<feature type="transmembrane region" description="Helical" evidence="2">
    <location>
        <begin position="29"/>
        <end position="51"/>
    </location>
</feature>
<keyword evidence="2" id="KW-1133">Transmembrane helix</keyword>
<reference evidence="4" key="2">
    <citation type="submission" date="2020-09" db="EMBL/GenBank/DDBJ databases">
        <authorList>
            <person name="Sun Q."/>
            <person name="Ohkuma M."/>
        </authorList>
    </citation>
    <scope>NUCLEOTIDE SEQUENCE</scope>
    <source>
        <strain evidence="4">JCM 4637</strain>
    </source>
</reference>
<dbReference type="Pfam" id="PF01569">
    <property type="entry name" value="PAP2"/>
    <property type="match status" value="1"/>
</dbReference>
<reference evidence="4" key="1">
    <citation type="journal article" date="2014" name="Int. J. Syst. Evol. Microbiol.">
        <title>Complete genome sequence of Corynebacterium casei LMG S-19264T (=DSM 44701T), isolated from a smear-ripened cheese.</title>
        <authorList>
            <consortium name="US DOE Joint Genome Institute (JGI-PGF)"/>
            <person name="Walter F."/>
            <person name="Albersmeier A."/>
            <person name="Kalinowski J."/>
            <person name="Ruckert C."/>
        </authorList>
    </citation>
    <scope>NUCLEOTIDE SEQUENCE</scope>
    <source>
        <strain evidence="4">JCM 4637</strain>
    </source>
</reference>
<evidence type="ECO:0000313" key="5">
    <source>
        <dbReference type="Proteomes" id="UP000638353"/>
    </source>
</evidence>
<evidence type="ECO:0000313" key="4">
    <source>
        <dbReference type="EMBL" id="GHD09993.1"/>
    </source>
</evidence>
<feature type="domain" description="Phosphatidic acid phosphatase type 2/haloperoxidase" evidence="3">
    <location>
        <begin position="112"/>
        <end position="225"/>
    </location>
</feature>
<dbReference type="SUPFAM" id="SSF48317">
    <property type="entry name" value="Acid phosphatase/Vanadium-dependent haloperoxidase"/>
    <property type="match status" value="1"/>
</dbReference>
<feature type="transmembrane region" description="Helical" evidence="2">
    <location>
        <begin position="210"/>
        <end position="230"/>
    </location>
</feature>
<feature type="compositionally biased region" description="Basic and acidic residues" evidence="1">
    <location>
        <begin position="1"/>
        <end position="15"/>
    </location>
</feature>
<evidence type="ECO:0000259" key="3">
    <source>
        <dbReference type="SMART" id="SM00014"/>
    </source>
</evidence>
<protein>
    <submittedName>
        <fullName evidence="4">Phosphatase PAP2 family protein</fullName>
    </submittedName>
</protein>
<comment type="caution">
    <text evidence="4">The sequence shown here is derived from an EMBL/GenBank/DDBJ whole genome shotgun (WGS) entry which is preliminary data.</text>
</comment>
<accession>A0A918X452</accession>
<feature type="transmembrane region" description="Helical" evidence="2">
    <location>
        <begin position="85"/>
        <end position="104"/>
    </location>
</feature>
<dbReference type="CDD" id="cd03392">
    <property type="entry name" value="PAP2_like_2"/>
    <property type="match status" value="1"/>
</dbReference>
<organism evidence="4 5">
    <name type="scientific">Streptomyces finlayi</name>
    <dbReference type="NCBI Taxonomy" id="67296"/>
    <lineage>
        <taxon>Bacteria</taxon>
        <taxon>Bacillati</taxon>
        <taxon>Actinomycetota</taxon>
        <taxon>Actinomycetes</taxon>
        <taxon>Kitasatosporales</taxon>
        <taxon>Streptomycetaceae</taxon>
        <taxon>Streptomyces</taxon>
    </lineage>
</organism>
<gene>
    <name evidence="4" type="ORF">GCM10010334_64890</name>
</gene>
<feature type="transmembrane region" description="Helical" evidence="2">
    <location>
        <begin position="149"/>
        <end position="172"/>
    </location>
</feature>
<dbReference type="PANTHER" id="PTHR14969">
    <property type="entry name" value="SPHINGOSINE-1-PHOSPHATE PHOSPHOHYDROLASE"/>
    <property type="match status" value="1"/>
</dbReference>
<dbReference type="AlphaFoldDB" id="A0A918X452"/>
<feature type="region of interest" description="Disordered" evidence="1">
    <location>
        <begin position="1"/>
        <end position="25"/>
    </location>
</feature>
<sequence length="236" mass="25292">MLVGRDRARVGKDHPMSSPVSAPPSRSPVLLAGALLTAVFVVLLVLVAVSWGPLVSLDTTVADGLHRWAVDDPATTRAMRVLSDWVWDPWAMRAVVAVVFCWLLVRGERTLALGIAVTSAVGALVQQVLKAAVGRERPQWPDPVDSAQYAAFPSGHAMTATVTFGLLLWLLTRFTASRAALATLLVLALVSVLGVGFTRLYLGVHWFSDVLGGWVLGVVVVLAAISSYAYREARRG</sequence>
<dbReference type="Proteomes" id="UP000638353">
    <property type="component" value="Unassembled WGS sequence"/>
</dbReference>
<keyword evidence="2" id="KW-0812">Transmembrane</keyword>
<name>A0A918X452_9ACTN</name>
<evidence type="ECO:0000256" key="2">
    <source>
        <dbReference type="SAM" id="Phobius"/>
    </source>
</evidence>
<dbReference type="Gene3D" id="1.20.144.10">
    <property type="entry name" value="Phosphatidic acid phosphatase type 2/haloperoxidase"/>
    <property type="match status" value="2"/>
</dbReference>
<dbReference type="InterPro" id="IPR036938">
    <property type="entry name" value="PAP2/HPO_sf"/>
</dbReference>
<dbReference type="PANTHER" id="PTHR14969:SF13">
    <property type="entry name" value="AT30094P"/>
    <property type="match status" value="1"/>
</dbReference>
<evidence type="ECO:0000256" key="1">
    <source>
        <dbReference type="SAM" id="MobiDB-lite"/>
    </source>
</evidence>
<dbReference type="SMART" id="SM00014">
    <property type="entry name" value="acidPPc"/>
    <property type="match status" value="1"/>
</dbReference>
<dbReference type="InterPro" id="IPR000326">
    <property type="entry name" value="PAP2/HPO"/>
</dbReference>